<dbReference type="Gene3D" id="3.40.630.30">
    <property type="match status" value="1"/>
</dbReference>
<feature type="domain" description="N-acetyltransferase" evidence="2">
    <location>
        <begin position="14"/>
        <end position="171"/>
    </location>
</feature>
<dbReference type="CDD" id="cd04301">
    <property type="entry name" value="NAT_SF"/>
    <property type="match status" value="1"/>
</dbReference>
<evidence type="ECO:0000256" key="1">
    <source>
        <dbReference type="ARBA" id="ARBA00022679"/>
    </source>
</evidence>
<dbReference type="InterPro" id="IPR050769">
    <property type="entry name" value="NAT_camello-type"/>
</dbReference>
<dbReference type="GO" id="GO:0008080">
    <property type="term" value="F:N-acetyltransferase activity"/>
    <property type="evidence" value="ECO:0007669"/>
    <property type="project" value="InterPro"/>
</dbReference>
<dbReference type="AlphaFoldDB" id="A0AAW4PUK7"/>
<dbReference type="InterPro" id="IPR016181">
    <property type="entry name" value="Acyl_CoA_acyltransferase"/>
</dbReference>
<dbReference type="PANTHER" id="PTHR13947">
    <property type="entry name" value="GNAT FAMILY N-ACETYLTRANSFERASE"/>
    <property type="match status" value="1"/>
</dbReference>
<evidence type="ECO:0000313" key="3">
    <source>
        <dbReference type="EMBL" id="MBX0324708.1"/>
    </source>
</evidence>
<organism evidence="3 4">
    <name type="scientific">Haloarcula rubra</name>
    <dbReference type="NCBI Taxonomy" id="2487747"/>
    <lineage>
        <taxon>Archaea</taxon>
        <taxon>Methanobacteriati</taxon>
        <taxon>Methanobacteriota</taxon>
        <taxon>Stenosarchaea group</taxon>
        <taxon>Halobacteria</taxon>
        <taxon>Halobacteriales</taxon>
        <taxon>Haloarculaceae</taxon>
        <taxon>Haloarcula</taxon>
    </lineage>
</organism>
<keyword evidence="4" id="KW-1185">Reference proteome</keyword>
<dbReference type="Pfam" id="PF00583">
    <property type="entry name" value="Acetyltransf_1"/>
    <property type="match status" value="1"/>
</dbReference>
<reference evidence="3 4" key="1">
    <citation type="submission" date="2021-06" db="EMBL/GenBank/DDBJ databases">
        <title>Halomicroarcula sp. a new haloarchaeum isolated from saline soil.</title>
        <authorList>
            <person name="Duran-Viseras A."/>
            <person name="Sanchez-Porro C."/>
            <person name="Ventosa A."/>
        </authorList>
    </citation>
    <scope>NUCLEOTIDE SEQUENCE [LARGE SCALE GENOMIC DNA]</scope>
    <source>
        <strain evidence="3 4">F13</strain>
    </source>
</reference>
<proteinExistence type="predicted"/>
<dbReference type="EMBL" id="RKLR01000008">
    <property type="protein sequence ID" value="MBX0324708.1"/>
    <property type="molecule type" value="Genomic_DNA"/>
</dbReference>
<accession>A0AAW4PUK7</accession>
<comment type="caution">
    <text evidence="3">The sequence shown here is derived from an EMBL/GenBank/DDBJ whole genome shotgun (WGS) entry which is preliminary data.</text>
</comment>
<evidence type="ECO:0000313" key="4">
    <source>
        <dbReference type="Proteomes" id="UP001430377"/>
    </source>
</evidence>
<dbReference type="RefSeq" id="WP_119712943.1">
    <property type="nucleotide sequence ID" value="NZ_RKLR01000008.1"/>
</dbReference>
<gene>
    <name evidence="3" type="ORF">EGH21_16905</name>
</gene>
<dbReference type="SUPFAM" id="SSF55729">
    <property type="entry name" value="Acyl-CoA N-acyltransferases (Nat)"/>
    <property type="match status" value="1"/>
</dbReference>
<protein>
    <submittedName>
        <fullName evidence="3">GNAT family N-acetyltransferase</fullName>
    </submittedName>
</protein>
<name>A0AAW4PUK7_9EURY</name>
<dbReference type="Proteomes" id="UP001430377">
    <property type="component" value="Unassembled WGS sequence"/>
</dbReference>
<keyword evidence="1" id="KW-0808">Transferase</keyword>
<dbReference type="PANTHER" id="PTHR13947:SF37">
    <property type="entry name" value="LD18367P"/>
    <property type="match status" value="1"/>
</dbReference>
<dbReference type="PROSITE" id="PS51186">
    <property type="entry name" value="GNAT"/>
    <property type="match status" value="1"/>
</dbReference>
<evidence type="ECO:0000259" key="2">
    <source>
        <dbReference type="PROSITE" id="PS51186"/>
    </source>
</evidence>
<dbReference type="InterPro" id="IPR000182">
    <property type="entry name" value="GNAT_dom"/>
</dbReference>
<sequence length="175" mass="19368">MSEPATSVVRVDVDAHRSLLEGLLAEYHRWMETVVGRETRVSYDADARVDSDLRDVLDPAMACLGWLAFRGDTPAGCVLFYGVADDKAELKRLYVRPAHRGHGLGQALTETVVDVAAGRGYGTLALTTPPWSDAAHALYDSLGFERTGPYPETRLPEQYHDDAIFMQLDLTDWAD</sequence>